<evidence type="ECO:0000313" key="1">
    <source>
        <dbReference type="EMBL" id="GGC03791.1"/>
    </source>
</evidence>
<dbReference type="EMBL" id="BMHK01000014">
    <property type="protein sequence ID" value="GGC03791.1"/>
    <property type="molecule type" value="Genomic_DNA"/>
</dbReference>
<dbReference type="Proteomes" id="UP000608154">
    <property type="component" value="Unassembled WGS sequence"/>
</dbReference>
<gene>
    <name evidence="1" type="ORF">GCM10011494_22820</name>
</gene>
<keyword evidence="2" id="KW-1185">Reference proteome</keyword>
<proteinExistence type="predicted"/>
<accession>A0A916TT66</accession>
<dbReference type="AlphaFoldDB" id="A0A916TT66"/>
<sequence length="376" mass="42159">MSEYQYYEFQAVDHPLDETDRQALRAISTRARITATSFTNSYEWGDLKGDPADFMKRWFDLHLYLANWGTRRLMIRLPKKLVDQRFLKPLLLGIDWATLQAAGDTLILDIARDEVELDEDWDDGSGWLAALAPLRADLLAGDLRLFYLLWLGAIEAEGLGDDEIEPMAGIGPLTGALGAFAEFFDIDPDLVQAAADRPMDMMAMSPAAAGEVIAAMTDREKTDLLTRLFGGDPNIAVELRALVRKQLGEQHVGLPNGTRTAGELRSRARAIRLARDRAKAEKAAADRRRQLEEAEKARLVRIDALARRGEGAWQEVEAEIERRNAPGYDKAVALLVDLRAIAETQGAVAEFGRRLHGIRERHARKERFIERLTTMP</sequence>
<organism evidence="1 2">
    <name type="scientific">Novosphingobium endophyticum</name>
    <dbReference type="NCBI Taxonomy" id="1955250"/>
    <lineage>
        <taxon>Bacteria</taxon>
        <taxon>Pseudomonadati</taxon>
        <taxon>Pseudomonadota</taxon>
        <taxon>Alphaproteobacteria</taxon>
        <taxon>Sphingomonadales</taxon>
        <taxon>Sphingomonadaceae</taxon>
        <taxon>Novosphingobium</taxon>
    </lineage>
</organism>
<reference evidence="1" key="1">
    <citation type="journal article" date="2014" name="Int. J. Syst. Evol. Microbiol.">
        <title>Complete genome sequence of Corynebacterium casei LMG S-19264T (=DSM 44701T), isolated from a smear-ripened cheese.</title>
        <authorList>
            <consortium name="US DOE Joint Genome Institute (JGI-PGF)"/>
            <person name="Walter F."/>
            <person name="Albersmeier A."/>
            <person name="Kalinowski J."/>
            <person name="Ruckert C."/>
        </authorList>
    </citation>
    <scope>NUCLEOTIDE SEQUENCE</scope>
    <source>
        <strain evidence="1">CGMCC 1.15095</strain>
    </source>
</reference>
<protein>
    <submittedName>
        <fullName evidence="1">Uncharacterized protein</fullName>
    </submittedName>
</protein>
<evidence type="ECO:0000313" key="2">
    <source>
        <dbReference type="Proteomes" id="UP000608154"/>
    </source>
</evidence>
<name>A0A916TT66_9SPHN</name>
<reference evidence="1" key="2">
    <citation type="submission" date="2020-09" db="EMBL/GenBank/DDBJ databases">
        <authorList>
            <person name="Sun Q."/>
            <person name="Zhou Y."/>
        </authorList>
    </citation>
    <scope>NUCLEOTIDE SEQUENCE</scope>
    <source>
        <strain evidence="1">CGMCC 1.15095</strain>
    </source>
</reference>
<dbReference type="RefSeq" id="WP_188771626.1">
    <property type="nucleotide sequence ID" value="NZ_BMHK01000014.1"/>
</dbReference>
<comment type="caution">
    <text evidence="1">The sequence shown here is derived from an EMBL/GenBank/DDBJ whole genome shotgun (WGS) entry which is preliminary data.</text>
</comment>